<dbReference type="EMBL" id="SMBX01000001">
    <property type="protein sequence ID" value="TCV02834.1"/>
    <property type="molecule type" value="Genomic_DNA"/>
</dbReference>
<gene>
    <name evidence="11" type="ORF">EV686_101291</name>
</gene>
<dbReference type="RefSeq" id="WP_132472734.1">
    <property type="nucleotide sequence ID" value="NZ_JBHRVM010000001.1"/>
</dbReference>
<keyword evidence="9" id="KW-0170">Cobalt</keyword>
<keyword evidence="7" id="KW-0378">Hydrolase</keyword>
<evidence type="ECO:0000313" key="11">
    <source>
        <dbReference type="EMBL" id="TCV02834.1"/>
    </source>
</evidence>
<dbReference type="GO" id="GO:0046872">
    <property type="term" value="F:metal ion binding"/>
    <property type="evidence" value="ECO:0007669"/>
    <property type="project" value="UniProtKB-KW"/>
</dbReference>
<evidence type="ECO:0000256" key="5">
    <source>
        <dbReference type="ARBA" id="ARBA00022605"/>
    </source>
</evidence>
<keyword evidence="4" id="KW-0055">Arginine biosynthesis</keyword>
<dbReference type="GO" id="GO:0008777">
    <property type="term" value="F:acetylornithine deacetylase activity"/>
    <property type="evidence" value="ECO:0007669"/>
    <property type="project" value="TreeGrafter"/>
</dbReference>
<dbReference type="Proteomes" id="UP000294692">
    <property type="component" value="Unassembled WGS sequence"/>
</dbReference>
<dbReference type="InterPro" id="IPR036264">
    <property type="entry name" value="Bact_exopeptidase_dim_dom"/>
</dbReference>
<dbReference type="CDD" id="cd03894">
    <property type="entry name" value="M20_ArgE"/>
    <property type="match status" value="1"/>
</dbReference>
<evidence type="ECO:0000313" key="12">
    <source>
        <dbReference type="Proteomes" id="UP000294692"/>
    </source>
</evidence>
<dbReference type="NCBIfam" id="TIGR01892">
    <property type="entry name" value="AcOrn-deacetyl"/>
    <property type="match status" value="1"/>
</dbReference>
<keyword evidence="12" id="KW-1185">Reference proteome</keyword>
<evidence type="ECO:0000259" key="10">
    <source>
        <dbReference type="Pfam" id="PF07687"/>
    </source>
</evidence>
<evidence type="ECO:0000256" key="4">
    <source>
        <dbReference type="ARBA" id="ARBA00022571"/>
    </source>
</evidence>
<comment type="similarity">
    <text evidence="2">Belongs to the peptidase M20A family. ArgE subfamily.</text>
</comment>
<dbReference type="OrthoDB" id="3665926at2"/>
<evidence type="ECO:0000256" key="3">
    <source>
        <dbReference type="ARBA" id="ARBA00022490"/>
    </source>
</evidence>
<feature type="domain" description="Peptidase M20 dimerisation" evidence="10">
    <location>
        <begin position="173"/>
        <end position="284"/>
    </location>
</feature>
<evidence type="ECO:0000256" key="8">
    <source>
        <dbReference type="ARBA" id="ARBA00022833"/>
    </source>
</evidence>
<evidence type="ECO:0000256" key="7">
    <source>
        <dbReference type="ARBA" id="ARBA00022801"/>
    </source>
</evidence>
<protein>
    <submittedName>
        <fullName evidence="11">Acetylornithine deacetylase</fullName>
    </submittedName>
</protein>
<dbReference type="InterPro" id="IPR001261">
    <property type="entry name" value="ArgE/DapE_CS"/>
</dbReference>
<dbReference type="InterPro" id="IPR002933">
    <property type="entry name" value="Peptidase_M20"/>
</dbReference>
<name>A0A4R3VGF8_9BURK</name>
<sequence>MSDRSSRDLLAQLIRFPTVSRDSNLALIEFVRDYLHGYGVTSELFYNSEHTKASLFATIGPTDRGGIVLSGHTDVVPVDGQAWTVDPFCLTEKDGRLYGRGTADMKGFIASAMAIVPSLLARPLTVPVHLAFSYDEELGCLGVRPMLNALAGRPNRPRLCLIGEPSELKPILGHKGKLAMRCQIHGAACHSAYAPNGVNAIEYAARLIGRLNEIGDRLAHPTRHDARFDPPFSTVQTGVIRGGSALNIVPAECEFDFEVRALPDFDAQLVADELQTFATTELEPKMQAVSTDTSIRMSQLTAYPALATLADGEAAQWLAWLCRSNDFGTVAFGSEGGLFTQAGIPAVICGPGSMDQGHKPDEYITVEQLRRCDAMLASLVKYAHGATDSQIV</sequence>
<comment type="cofactor">
    <cofactor evidence="1">
        <name>Zn(2+)</name>
        <dbReference type="ChEBI" id="CHEBI:29105"/>
    </cofactor>
</comment>
<evidence type="ECO:0000256" key="6">
    <source>
        <dbReference type="ARBA" id="ARBA00022723"/>
    </source>
</evidence>
<keyword evidence="8" id="KW-0862">Zinc</keyword>
<dbReference type="SUPFAM" id="SSF53187">
    <property type="entry name" value="Zn-dependent exopeptidases"/>
    <property type="match status" value="1"/>
</dbReference>
<dbReference type="Gene3D" id="3.40.630.10">
    <property type="entry name" value="Zn peptidases"/>
    <property type="match status" value="1"/>
</dbReference>
<keyword evidence="3" id="KW-0963">Cytoplasm</keyword>
<evidence type="ECO:0000256" key="9">
    <source>
        <dbReference type="ARBA" id="ARBA00023285"/>
    </source>
</evidence>
<dbReference type="SUPFAM" id="SSF55031">
    <property type="entry name" value="Bacterial exopeptidase dimerisation domain"/>
    <property type="match status" value="1"/>
</dbReference>
<organism evidence="11 12">
    <name type="scientific">Paracandidimonas soli</name>
    <dbReference type="NCBI Taxonomy" id="1917182"/>
    <lineage>
        <taxon>Bacteria</taxon>
        <taxon>Pseudomonadati</taxon>
        <taxon>Pseudomonadota</taxon>
        <taxon>Betaproteobacteria</taxon>
        <taxon>Burkholderiales</taxon>
        <taxon>Alcaligenaceae</taxon>
        <taxon>Paracandidimonas</taxon>
    </lineage>
</organism>
<keyword evidence="5" id="KW-0028">Amino-acid biosynthesis</keyword>
<comment type="caution">
    <text evidence="11">The sequence shown here is derived from an EMBL/GenBank/DDBJ whole genome shotgun (WGS) entry which is preliminary data.</text>
</comment>
<dbReference type="PANTHER" id="PTHR43808:SF31">
    <property type="entry name" value="N-ACETYL-L-CITRULLINE DEACETYLASE"/>
    <property type="match status" value="1"/>
</dbReference>
<dbReference type="PROSITE" id="PS00759">
    <property type="entry name" value="ARGE_DAPE_CPG2_2"/>
    <property type="match status" value="1"/>
</dbReference>
<dbReference type="AlphaFoldDB" id="A0A4R3VGF8"/>
<dbReference type="InterPro" id="IPR011650">
    <property type="entry name" value="Peptidase_M20_dimer"/>
</dbReference>
<dbReference type="GO" id="GO:0006526">
    <property type="term" value="P:L-arginine biosynthetic process"/>
    <property type="evidence" value="ECO:0007669"/>
    <property type="project" value="UniProtKB-KW"/>
</dbReference>
<accession>A0A4R3VGF8</accession>
<reference evidence="11 12" key="1">
    <citation type="submission" date="2019-03" db="EMBL/GenBank/DDBJ databases">
        <title>Genomic Encyclopedia of Type Strains, Phase IV (KMG-IV): sequencing the most valuable type-strain genomes for metagenomic binning, comparative biology and taxonomic classification.</title>
        <authorList>
            <person name="Goeker M."/>
        </authorList>
    </citation>
    <scope>NUCLEOTIDE SEQUENCE [LARGE SCALE GENOMIC DNA]</scope>
    <source>
        <strain evidence="11 12">DSM 100048</strain>
    </source>
</reference>
<dbReference type="NCBIfam" id="NF005710">
    <property type="entry name" value="PRK07522.1"/>
    <property type="match status" value="1"/>
</dbReference>
<evidence type="ECO:0000256" key="1">
    <source>
        <dbReference type="ARBA" id="ARBA00001947"/>
    </source>
</evidence>
<proteinExistence type="inferred from homology"/>
<dbReference type="InterPro" id="IPR010169">
    <property type="entry name" value="AcOrn-deacetyl"/>
</dbReference>
<evidence type="ECO:0000256" key="2">
    <source>
        <dbReference type="ARBA" id="ARBA00005691"/>
    </source>
</evidence>
<dbReference type="Gene3D" id="3.30.70.360">
    <property type="match status" value="1"/>
</dbReference>
<dbReference type="InterPro" id="IPR050072">
    <property type="entry name" value="Peptidase_M20A"/>
</dbReference>
<dbReference type="PANTHER" id="PTHR43808">
    <property type="entry name" value="ACETYLORNITHINE DEACETYLASE"/>
    <property type="match status" value="1"/>
</dbReference>
<dbReference type="Pfam" id="PF01546">
    <property type="entry name" value="Peptidase_M20"/>
    <property type="match status" value="1"/>
</dbReference>
<dbReference type="Pfam" id="PF07687">
    <property type="entry name" value="M20_dimer"/>
    <property type="match status" value="1"/>
</dbReference>
<keyword evidence="6" id="KW-0479">Metal-binding</keyword>